<reference evidence="1 2" key="1">
    <citation type="submission" date="2018-10" db="EMBL/GenBank/DDBJ databases">
        <title>A high-quality apple genome assembly.</title>
        <authorList>
            <person name="Hu J."/>
        </authorList>
    </citation>
    <scope>NUCLEOTIDE SEQUENCE [LARGE SCALE GENOMIC DNA]</scope>
    <source>
        <strain evidence="2">cv. HFTH1</strain>
        <tissue evidence="1">Young leaf</tissue>
    </source>
</reference>
<dbReference type="EMBL" id="RDQH01000341">
    <property type="protein sequence ID" value="RXH74112.1"/>
    <property type="molecule type" value="Genomic_DNA"/>
</dbReference>
<sequence length="84" mass="9558">MAEFFEVSFFLFDSTVIKHSSKSNWLQTPSNPRNNFAFLGSLLFLLAPCFPQPRILILSPNEKSEIHNPKLTHSSPYLASFLIS</sequence>
<evidence type="ECO:0000313" key="1">
    <source>
        <dbReference type="EMBL" id="RXH74112.1"/>
    </source>
</evidence>
<proteinExistence type="predicted"/>
<keyword evidence="2" id="KW-1185">Reference proteome</keyword>
<organism evidence="1 2">
    <name type="scientific">Malus domestica</name>
    <name type="common">Apple</name>
    <name type="synonym">Pyrus malus</name>
    <dbReference type="NCBI Taxonomy" id="3750"/>
    <lineage>
        <taxon>Eukaryota</taxon>
        <taxon>Viridiplantae</taxon>
        <taxon>Streptophyta</taxon>
        <taxon>Embryophyta</taxon>
        <taxon>Tracheophyta</taxon>
        <taxon>Spermatophyta</taxon>
        <taxon>Magnoliopsida</taxon>
        <taxon>eudicotyledons</taxon>
        <taxon>Gunneridae</taxon>
        <taxon>Pentapetalae</taxon>
        <taxon>rosids</taxon>
        <taxon>fabids</taxon>
        <taxon>Rosales</taxon>
        <taxon>Rosaceae</taxon>
        <taxon>Amygdaloideae</taxon>
        <taxon>Maleae</taxon>
        <taxon>Malus</taxon>
    </lineage>
</organism>
<accession>A0A498HVT4</accession>
<gene>
    <name evidence="1" type="ORF">DVH24_021292</name>
</gene>
<dbReference type="AlphaFoldDB" id="A0A498HVT4"/>
<dbReference type="Proteomes" id="UP000290289">
    <property type="component" value="Chromosome 15"/>
</dbReference>
<comment type="caution">
    <text evidence="1">The sequence shown here is derived from an EMBL/GenBank/DDBJ whole genome shotgun (WGS) entry which is preliminary data.</text>
</comment>
<protein>
    <submittedName>
        <fullName evidence="1">Uncharacterized protein</fullName>
    </submittedName>
</protein>
<name>A0A498HVT4_MALDO</name>
<evidence type="ECO:0000313" key="2">
    <source>
        <dbReference type="Proteomes" id="UP000290289"/>
    </source>
</evidence>